<accession>A0A7D4CWW5</accession>
<keyword evidence="3" id="KW-1185">Reference proteome</keyword>
<evidence type="ECO:0000313" key="3">
    <source>
        <dbReference type="Proteomes" id="UP000503088"/>
    </source>
</evidence>
<dbReference type="RefSeq" id="WP_173224049.1">
    <property type="nucleotide sequence ID" value="NZ_CP048104.1"/>
</dbReference>
<dbReference type="KEGG" id="kpul:GXN76_13720"/>
<feature type="signal peptide" evidence="1">
    <location>
        <begin position="1"/>
        <end position="30"/>
    </location>
</feature>
<gene>
    <name evidence="2" type="ORF">GXN76_13720</name>
</gene>
<keyword evidence="1" id="KW-0732">Signal</keyword>
<evidence type="ECO:0000256" key="1">
    <source>
        <dbReference type="SAM" id="SignalP"/>
    </source>
</evidence>
<organism evidence="2 3">
    <name type="scientific">Kroppenstedtia pulmonis</name>
    <dbReference type="NCBI Taxonomy" id="1380685"/>
    <lineage>
        <taxon>Bacteria</taxon>
        <taxon>Bacillati</taxon>
        <taxon>Bacillota</taxon>
        <taxon>Bacilli</taxon>
        <taxon>Bacillales</taxon>
        <taxon>Thermoactinomycetaceae</taxon>
        <taxon>Kroppenstedtia</taxon>
    </lineage>
</organism>
<protein>
    <submittedName>
        <fullName evidence="2">Uncharacterized protein</fullName>
    </submittedName>
</protein>
<feature type="chain" id="PRO_5028835236" evidence="1">
    <location>
        <begin position="31"/>
        <end position="108"/>
    </location>
</feature>
<sequence length="108" mass="12122">MNRKAWTYTGLLFATAFALTWFLNATPVMGEEEPPVTIQYKNDTYVSSDFYYQTDGHPNGELIATGDVAGKEAGVLAGGRILKHQVTGDLYIEHQGIQPTMWLVYKKY</sequence>
<dbReference type="AlphaFoldDB" id="A0A7D4CWW5"/>
<evidence type="ECO:0000313" key="2">
    <source>
        <dbReference type="EMBL" id="QKG85417.1"/>
    </source>
</evidence>
<dbReference type="Proteomes" id="UP000503088">
    <property type="component" value="Chromosome"/>
</dbReference>
<name>A0A7D4CWW5_9BACL</name>
<reference evidence="2 3" key="1">
    <citation type="submission" date="2020-01" db="EMBL/GenBank/DDBJ databases">
        <authorList>
            <person name="Gulvik C.A."/>
            <person name="Batra D.G."/>
        </authorList>
    </citation>
    <scope>NUCLEOTIDE SEQUENCE [LARGE SCALE GENOMIC DNA]</scope>
    <source>
        <strain evidence="2 3">W9323</strain>
    </source>
</reference>
<dbReference type="EMBL" id="CP048104">
    <property type="protein sequence ID" value="QKG85417.1"/>
    <property type="molecule type" value="Genomic_DNA"/>
</dbReference>
<proteinExistence type="predicted"/>